<dbReference type="AlphaFoldDB" id="Q55AT3"/>
<dbReference type="EMBL" id="AAFI02000006">
    <property type="protein sequence ID" value="EAL71658.1"/>
    <property type="molecule type" value="Genomic_DNA"/>
</dbReference>
<evidence type="ECO:0000313" key="2">
    <source>
        <dbReference type="Proteomes" id="UP000002195"/>
    </source>
</evidence>
<sequence>MAILENLISIQSNEKNSFLINKSYNQYSSNIMYSKCVSQKDNIWKLPPIQNSHTHTGSAHFSIKNLIFTKSKLKIS</sequence>
<dbReference type="KEGG" id="ddi:DDB_G0271588"/>
<dbReference type="Proteomes" id="UP000002195">
    <property type="component" value="Unassembled WGS sequence"/>
</dbReference>
<reference evidence="1 2" key="1">
    <citation type="journal article" date="2005" name="Nature">
        <title>The genome of the social amoeba Dictyostelium discoideum.</title>
        <authorList>
            <consortium name="The Dictyostelium discoideum Sequencing Consortium"/>
            <person name="Eichinger L."/>
            <person name="Pachebat J.A."/>
            <person name="Glockner G."/>
            <person name="Rajandream M.A."/>
            <person name="Sucgang R."/>
            <person name="Berriman M."/>
            <person name="Song J."/>
            <person name="Olsen R."/>
            <person name="Szafranski K."/>
            <person name="Xu Q."/>
            <person name="Tunggal B."/>
            <person name="Kummerfeld S."/>
            <person name="Madera M."/>
            <person name="Konfortov B.A."/>
            <person name="Rivero F."/>
            <person name="Bankier A.T."/>
            <person name="Lehmann R."/>
            <person name="Hamlin N."/>
            <person name="Davies R."/>
            <person name="Gaudet P."/>
            <person name="Fey P."/>
            <person name="Pilcher K."/>
            <person name="Chen G."/>
            <person name="Saunders D."/>
            <person name="Sodergren E."/>
            <person name="Davis P."/>
            <person name="Kerhornou A."/>
            <person name="Nie X."/>
            <person name="Hall N."/>
            <person name="Anjard C."/>
            <person name="Hemphill L."/>
            <person name="Bason N."/>
            <person name="Farbrother P."/>
            <person name="Desany B."/>
            <person name="Just E."/>
            <person name="Morio T."/>
            <person name="Rost R."/>
            <person name="Churcher C."/>
            <person name="Cooper J."/>
            <person name="Haydock S."/>
            <person name="van Driessche N."/>
            <person name="Cronin A."/>
            <person name="Goodhead I."/>
            <person name="Muzny D."/>
            <person name="Mourier T."/>
            <person name="Pain A."/>
            <person name="Lu M."/>
            <person name="Harper D."/>
            <person name="Lindsay R."/>
            <person name="Hauser H."/>
            <person name="James K."/>
            <person name="Quiles M."/>
            <person name="Madan Babu M."/>
            <person name="Saito T."/>
            <person name="Buchrieser C."/>
            <person name="Wardroper A."/>
            <person name="Felder M."/>
            <person name="Thangavelu M."/>
            <person name="Johnson D."/>
            <person name="Knights A."/>
            <person name="Loulseged H."/>
            <person name="Mungall K."/>
            <person name="Oliver K."/>
            <person name="Price C."/>
            <person name="Quail M.A."/>
            <person name="Urushihara H."/>
            <person name="Hernandez J."/>
            <person name="Rabbinowitsch E."/>
            <person name="Steffen D."/>
            <person name="Sanders M."/>
            <person name="Ma J."/>
            <person name="Kohara Y."/>
            <person name="Sharp S."/>
            <person name="Simmonds M."/>
            <person name="Spiegler S."/>
            <person name="Tivey A."/>
            <person name="Sugano S."/>
            <person name="White B."/>
            <person name="Walker D."/>
            <person name="Woodward J."/>
            <person name="Winckler T."/>
            <person name="Tanaka Y."/>
            <person name="Shaulsky G."/>
            <person name="Schleicher M."/>
            <person name="Weinstock G."/>
            <person name="Rosenthal A."/>
            <person name="Cox E.C."/>
            <person name="Chisholm R.L."/>
            <person name="Gibbs R."/>
            <person name="Loomis W.F."/>
            <person name="Platzer M."/>
            <person name="Kay R.R."/>
            <person name="Williams J."/>
            <person name="Dear P.H."/>
            <person name="Noegel A.A."/>
            <person name="Barrell B."/>
            <person name="Kuspa A."/>
        </authorList>
    </citation>
    <scope>NUCLEOTIDE SEQUENCE [LARGE SCALE GENOMIC DNA]</scope>
    <source>
        <strain evidence="1 2">AX4</strain>
    </source>
</reference>
<accession>Q55AT3</accession>
<dbReference type="PaxDb" id="44689-DDB0203593"/>
<dbReference type="GeneID" id="8618068"/>
<dbReference type="RefSeq" id="XP_645613.1">
    <property type="nucleotide sequence ID" value="XM_640521.1"/>
</dbReference>
<dbReference type="VEuPathDB" id="AmoebaDB:DDB_G0271588"/>
<gene>
    <name evidence="1" type="ORF">DDB_G0271588</name>
</gene>
<comment type="caution">
    <text evidence="1">The sequence shown here is derived from an EMBL/GenBank/DDBJ whole genome shotgun (WGS) entry which is preliminary data.</text>
</comment>
<keyword evidence="2" id="KW-1185">Reference proteome</keyword>
<name>Q55AT3_DICDI</name>
<protein>
    <submittedName>
        <fullName evidence="1">Uncharacterized protein</fullName>
    </submittedName>
</protein>
<organism evidence="1 2">
    <name type="scientific">Dictyostelium discoideum</name>
    <name type="common">Social amoeba</name>
    <dbReference type="NCBI Taxonomy" id="44689"/>
    <lineage>
        <taxon>Eukaryota</taxon>
        <taxon>Amoebozoa</taxon>
        <taxon>Evosea</taxon>
        <taxon>Eumycetozoa</taxon>
        <taxon>Dictyostelia</taxon>
        <taxon>Dictyosteliales</taxon>
        <taxon>Dictyosteliaceae</taxon>
        <taxon>Dictyostelium</taxon>
    </lineage>
</organism>
<dbReference type="HOGENOM" id="CLU_2659709_0_0_1"/>
<proteinExistence type="predicted"/>
<dbReference type="dictyBase" id="DDB_G0271588"/>
<evidence type="ECO:0000313" key="1">
    <source>
        <dbReference type="EMBL" id="EAL71658.1"/>
    </source>
</evidence>
<dbReference type="InParanoid" id="Q55AT3"/>